<proteinExistence type="predicted"/>
<dbReference type="Proteomes" id="UP000238081">
    <property type="component" value="Unassembled WGS sequence"/>
</dbReference>
<dbReference type="AlphaFoldDB" id="A0A2S7FFX3"/>
<reference evidence="1 2" key="1">
    <citation type="submission" date="2016-01" db="EMBL/GenBank/DDBJ databases">
        <title>Characterization of the Clostridium difficile lineages that are prevalent in Hong Kong and China.</title>
        <authorList>
            <person name="Kwok J.S.-L."/>
            <person name="Lam W.-Y."/>
            <person name="Ip M."/>
            <person name="Chan T.-F."/>
            <person name="Hawkey P.M."/>
            <person name="Tsui S.K.-W."/>
        </authorList>
    </citation>
    <scope>NUCLEOTIDE SEQUENCE [LARGE SCALE GENOMIC DNA]</scope>
    <source>
        <strain evidence="1 2">300064</strain>
    </source>
</reference>
<accession>A0A2S7FFX3</accession>
<comment type="caution">
    <text evidence="1">The sequence shown here is derived from an EMBL/GenBank/DDBJ whole genome shotgun (WGS) entry which is preliminary data.</text>
</comment>
<evidence type="ECO:0000313" key="1">
    <source>
        <dbReference type="EMBL" id="PPV17920.1"/>
    </source>
</evidence>
<sequence length="410" mass="46645">MINKKIGKIIGPVAGAMLFIATIGIMPVKAYAAETQILQNSTSNIENENKSYETEQNGTKFKVSDIVGTRNRIKLNATITREDGMEELDNHRNVEFRMYMENVDENSSGTSWDSTDSKTLEIKKEMESEQGFPEKGIIRADLVMGEYDFNGSLVIPVDFTESFKQYVEKKLDVGVDNDTKITGFESDIIGTRVIVRKSVEDDERYGGYYDGKMDPIFIIKVGNKIYCAENMSGYSYGDDDVYYTCSFDTEALTYNDIKDAEEISIIPVKCNLTYDEIRKKYNKDSYYEEMQNKKIVTDNVKYNKGIEFADGTKGSIKVERTGGNINIYCSSDSDINSFIAALGINGVFADETYDSVYFEENKTIFKDENQENQYVVQIKDSHPDMTCEVDMSVIYLFADKYELDDEIKIN</sequence>
<gene>
    <name evidence="1" type="ORF">AWN73_00480</name>
</gene>
<evidence type="ECO:0000313" key="2">
    <source>
        <dbReference type="Proteomes" id="UP000238081"/>
    </source>
</evidence>
<organism evidence="1 2">
    <name type="scientific">Clostridium butyricum</name>
    <dbReference type="NCBI Taxonomy" id="1492"/>
    <lineage>
        <taxon>Bacteria</taxon>
        <taxon>Bacillati</taxon>
        <taxon>Bacillota</taxon>
        <taxon>Clostridia</taxon>
        <taxon>Eubacteriales</taxon>
        <taxon>Clostridiaceae</taxon>
        <taxon>Clostridium</taxon>
    </lineage>
</organism>
<evidence type="ECO:0008006" key="3">
    <source>
        <dbReference type="Google" id="ProtNLM"/>
    </source>
</evidence>
<protein>
    <recommendedName>
        <fullName evidence="3">DUF4179 domain-containing protein</fullName>
    </recommendedName>
</protein>
<name>A0A2S7FFX3_CLOBU</name>
<dbReference type="RefSeq" id="WP_043662032.1">
    <property type="nucleotide sequence ID" value="NZ_JSEG01000001.1"/>
</dbReference>
<dbReference type="EMBL" id="LRDH01000001">
    <property type="protein sequence ID" value="PPV17920.1"/>
    <property type="molecule type" value="Genomic_DNA"/>
</dbReference>